<dbReference type="PANTHER" id="PTHR43673">
    <property type="entry name" value="NAD(P)H NITROREDUCTASE YDGI-RELATED"/>
    <property type="match status" value="1"/>
</dbReference>
<dbReference type="Proteomes" id="UP000193498">
    <property type="component" value="Unassembled WGS sequence"/>
</dbReference>
<evidence type="ECO:0000313" key="8">
    <source>
        <dbReference type="Proteomes" id="UP000193498"/>
    </source>
</evidence>
<evidence type="ECO:0000259" key="6">
    <source>
        <dbReference type="Pfam" id="PF00881"/>
    </source>
</evidence>
<dbReference type="InterPro" id="IPR029479">
    <property type="entry name" value="Nitroreductase"/>
</dbReference>
<dbReference type="SUPFAM" id="SSF55469">
    <property type="entry name" value="FMN-dependent nitroreductase-like"/>
    <property type="match status" value="1"/>
</dbReference>
<evidence type="ECO:0000256" key="4">
    <source>
        <dbReference type="ARBA" id="ARBA00022643"/>
    </source>
</evidence>
<comment type="cofactor">
    <cofactor evidence="1">
        <name>FMN</name>
        <dbReference type="ChEBI" id="CHEBI:58210"/>
    </cofactor>
</comment>
<proteinExistence type="inferred from homology"/>
<evidence type="ECO:0000256" key="5">
    <source>
        <dbReference type="ARBA" id="ARBA00023002"/>
    </source>
</evidence>
<dbReference type="InterPro" id="IPR000415">
    <property type="entry name" value="Nitroreductase-like"/>
</dbReference>
<dbReference type="CDD" id="cd02136">
    <property type="entry name" value="PnbA_NfnB-like"/>
    <property type="match status" value="1"/>
</dbReference>
<feature type="domain" description="Nitroreductase" evidence="6">
    <location>
        <begin position="10"/>
        <end position="204"/>
    </location>
</feature>
<dbReference type="EMBL" id="MCFE01000254">
    <property type="protein sequence ID" value="ORX92878.1"/>
    <property type="molecule type" value="Genomic_DNA"/>
</dbReference>
<name>A0A1Y1Y4G8_9FUNG</name>
<comment type="caution">
    <text evidence="7">The sequence shown here is derived from an EMBL/GenBank/DDBJ whole genome shotgun (WGS) entry which is preliminary data.</text>
</comment>
<gene>
    <name evidence="7" type="ORF">K493DRAFT_285289</name>
</gene>
<reference evidence="7 8" key="1">
    <citation type="submission" date="2016-07" db="EMBL/GenBank/DDBJ databases">
        <title>Pervasive Adenine N6-methylation of Active Genes in Fungi.</title>
        <authorList>
            <consortium name="DOE Joint Genome Institute"/>
            <person name="Mondo S.J."/>
            <person name="Dannebaum R.O."/>
            <person name="Kuo R.C."/>
            <person name="Labutti K."/>
            <person name="Haridas S."/>
            <person name="Kuo A."/>
            <person name="Salamov A."/>
            <person name="Ahrendt S.R."/>
            <person name="Lipzen A."/>
            <person name="Sullivan W."/>
            <person name="Andreopoulos W.B."/>
            <person name="Clum A."/>
            <person name="Lindquist E."/>
            <person name="Daum C."/>
            <person name="Ramamoorthy G.K."/>
            <person name="Gryganskyi A."/>
            <person name="Culley D."/>
            <person name="Magnuson J.K."/>
            <person name="James T.Y."/>
            <person name="O'Malley M.A."/>
            <person name="Stajich J.E."/>
            <person name="Spatafora J.W."/>
            <person name="Visel A."/>
            <person name="Grigoriev I.V."/>
        </authorList>
    </citation>
    <scope>NUCLEOTIDE SEQUENCE [LARGE SCALE GENOMIC DNA]</scope>
    <source>
        <strain evidence="7 8">CBS 931.73</strain>
    </source>
</reference>
<evidence type="ECO:0000313" key="7">
    <source>
        <dbReference type="EMBL" id="ORX92878.1"/>
    </source>
</evidence>
<accession>A0A1Y1Y4G8</accession>
<evidence type="ECO:0000256" key="2">
    <source>
        <dbReference type="ARBA" id="ARBA00007118"/>
    </source>
</evidence>
<evidence type="ECO:0000256" key="3">
    <source>
        <dbReference type="ARBA" id="ARBA00022630"/>
    </source>
</evidence>
<organism evidence="7 8">
    <name type="scientific">Basidiobolus meristosporus CBS 931.73</name>
    <dbReference type="NCBI Taxonomy" id="1314790"/>
    <lineage>
        <taxon>Eukaryota</taxon>
        <taxon>Fungi</taxon>
        <taxon>Fungi incertae sedis</taxon>
        <taxon>Zoopagomycota</taxon>
        <taxon>Entomophthoromycotina</taxon>
        <taxon>Basidiobolomycetes</taxon>
        <taxon>Basidiobolales</taxon>
        <taxon>Basidiobolaceae</taxon>
        <taxon>Basidiobolus</taxon>
    </lineage>
</organism>
<dbReference type="PANTHER" id="PTHR43673:SF2">
    <property type="entry name" value="NITROREDUCTASE"/>
    <property type="match status" value="1"/>
</dbReference>
<protein>
    <submittedName>
        <fullName evidence="7">Nitroreductase</fullName>
    </submittedName>
</protein>
<dbReference type="InParanoid" id="A0A1Y1Y4G8"/>
<keyword evidence="4" id="KW-0288">FMN</keyword>
<keyword evidence="8" id="KW-1185">Reference proteome</keyword>
<evidence type="ECO:0000256" key="1">
    <source>
        <dbReference type="ARBA" id="ARBA00001917"/>
    </source>
</evidence>
<dbReference type="STRING" id="1314790.A0A1Y1Y4G8"/>
<dbReference type="Gene3D" id="3.40.109.10">
    <property type="entry name" value="NADH Oxidase"/>
    <property type="match status" value="1"/>
</dbReference>
<keyword evidence="5" id="KW-0560">Oxidoreductase</keyword>
<dbReference type="Pfam" id="PF00881">
    <property type="entry name" value="Nitroreductase"/>
    <property type="match status" value="1"/>
</dbReference>
<sequence length="236" mass="26448">MTLPPVLSLISERHCTRSFDRNKPVPTTILQDILNAAKQAPSSQNSQPWSVTVVQGAKRDELSSVLLEVYDRQEDGVHRKPDYKNRPDQLSDRLKKEVDAYGKALYETHLGLDRGDLATRRLEYRPNYQFWNAPVHMILHLPPESAQGTFLDAGCFLQNILLGCAAYGLEAIPQFSVAAYSPVVKKTLGLDPERIIVCGISVGWPGKADPGSSLVMSAGPWHPRRLELEEFVDWQE</sequence>
<dbReference type="AlphaFoldDB" id="A0A1Y1Y4G8"/>
<comment type="similarity">
    <text evidence="2">Belongs to the nitroreductase family.</text>
</comment>
<dbReference type="GO" id="GO:0016491">
    <property type="term" value="F:oxidoreductase activity"/>
    <property type="evidence" value="ECO:0007669"/>
    <property type="project" value="UniProtKB-KW"/>
</dbReference>
<keyword evidence="3" id="KW-0285">Flavoprotein</keyword>
<dbReference type="OrthoDB" id="41362at2759"/>